<keyword evidence="6" id="KW-0677">Repeat</keyword>
<dbReference type="GO" id="GO:0003723">
    <property type="term" value="F:RNA binding"/>
    <property type="evidence" value="ECO:0007669"/>
    <property type="project" value="UniProtKB-UniRule"/>
</dbReference>
<feature type="compositionally biased region" description="Low complexity" evidence="12">
    <location>
        <begin position="463"/>
        <end position="475"/>
    </location>
</feature>
<keyword evidence="8 13" id="KW-1133">Transmembrane helix</keyword>
<feature type="domain" description="K Homology" evidence="14">
    <location>
        <begin position="348"/>
        <end position="423"/>
    </location>
</feature>
<feature type="compositionally biased region" description="Basic and acidic residues" evidence="12">
    <location>
        <begin position="22"/>
        <end position="34"/>
    </location>
</feature>
<evidence type="ECO:0000256" key="2">
    <source>
        <dbReference type="ARBA" id="ARBA00004651"/>
    </source>
</evidence>
<dbReference type="GO" id="GO:0009911">
    <property type="term" value="P:positive regulation of flower development"/>
    <property type="evidence" value="ECO:0007669"/>
    <property type="project" value="UniProtKB-ARBA"/>
</dbReference>
<comment type="caution">
    <text evidence="15">The sequence shown here is derived from an EMBL/GenBank/DDBJ whole genome shotgun (WGS) entry which is preliminary data.</text>
</comment>
<evidence type="ECO:0000313" key="15">
    <source>
        <dbReference type="EMBL" id="GFQ02558.1"/>
    </source>
</evidence>
<dbReference type="FunFam" id="3.30.310.210:FF:000002">
    <property type="entry name" value="KH domain-containing protein"/>
    <property type="match status" value="1"/>
</dbReference>
<feature type="region of interest" description="Disordered" evidence="12">
    <location>
        <begin position="429"/>
        <end position="480"/>
    </location>
</feature>
<dbReference type="SUPFAM" id="SSF54791">
    <property type="entry name" value="Eukaryotic type KH-domain (KH-domain type I)"/>
    <property type="match status" value="4"/>
</dbReference>
<comment type="subcellular location">
    <subcellularLocation>
        <location evidence="2">Cell membrane</location>
        <topology evidence="2">Multi-pass membrane protein</topology>
    </subcellularLocation>
    <subcellularLocation>
        <location evidence="1">Nucleus</location>
    </subcellularLocation>
</comment>
<feature type="transmembrane region" description="Helical" evidence="13">
    <location>
        <begin position="604"/>
        <end position="623"/>
    </location>
</feature>
<evidence type="ECO:0000313" key="16">
    <source>
        <dbReference type="Proteomes" id="UP000653305"/>
    </source>
</evidence>
<dbReference type="SMART" id="SM00322">
    <property type="entry name" value="KH"/>
    <property type="match status" value="4"/>
</dbReference>
<keyword evidence="7 11" id="KW-0694">RNA-binding</keyword>
<evidence type="ECO:0000256" key="10">
    <source>
        <dbReference type="ARBA" id="ARBA00023242"/>
    </source>
</evidence>
<keyword evidence="4" id="KW-1003">Cell membrane</keyword>
<dbReference type="Proteomes" id="UP000653305">
    <property type="component" value="Unassembled WGS sequence"/>
</dbReference>
<proteinExistence type="inferred from homology"/>
<evidence type="ECO:0000259" key="14">
    <source>
        <dbReference type="SMART" id="SM00322"/>
    </source>
</evidence>
<feature type="domain" description="K Homology" evidence="14">
    <location>
        <begin position="136"/>
        <end position="211"/>
    </location>
</feature>
<dbReference type="NCBIfam" id="TIGR01569">
    <property type="entry name" value="A_tha_TIGR01569"/>
    <property type="match status" value="1"/>
</dbReference>
<dbReference type="GO" id="GO:0005634">
    <property type="term" value="C:nucleus"/>
    <property type="evidence" value="ECO:0007669"/>
    <property type="project" value="UniProtKB-SubCell"/>
</dbReference>
<feature type="transmembrane region" description="Helical" evidence="13">
    <location>
        <begin position="579"/>
        <end position="597"/>
    </location>
</feature>
<dbReference type="PANTHER" id="PTHR10288">
    <property type="entry name" value="KH DOMAIN CONTAINING RNA BINDING PROTEIN"/>
    <property type="match status" value="1"/>
</dbReference>
<comment type="similarity">
    <text evidence="3">Belongs to the Casparian strip membrane proteins (CASP) family.</text>
</comment>
<evidence type="ECO:0000256" key="1">
    <source>
        <dbReference type="ARBA" id="ARBA00004123"/>
    </source>
</evidence>
<dbReference type="CDD" id="cd22459">
    <property type="entry name" value="KH-I_PEPPER_rpt1_like"/>
    <property type="match status" value="1"/>
</dbReference>
<dbReference type="InterPro" id="IPR006702">
    <property type="entry name" value="CASP_dom"/>
</dbReference>
<keyword evidence="9 13" id="KW-0472">Membrane</keyword>
<feature type="domain" description="K Homology" evidence="14">
    <location>
        <begin position="263"/>
        <end position="332"/>
    </location>
</feature>
<dbReference type="InterPro" id="IPR036612">
    <property type="entry name" value="KH_dom_type_1_sf"/>
</dbReference>
<dbReference type="GO" id="GO:0005886">
    <property type="term" value="C:plasma membrane"/>
    <property type="evidence" value="ECO:0007669"/>
    <property type="project" value="UniProtKB-SubCell"/>
</dbReference>
<organism evidence="15 16">
    <name type="scientific">Phtheirospermum japonicum</name>
    <dbReference type="NCBI Taxonomy" id="374723"/>
    <lineage>
        <taxon>Eukaryota</taxon>
        <taxon>Viridiplantae</taxon>
        <taxon>Streptophyta</taxon>
        <taxon>Embryophyta</taxon>
        <taxon>Tracheophyta</taxon>
        <taxon>Spermatophyta</taxon>
        <taxon>Magnoliopsida</taxon>
        <taxon>eudicotyledons</taxon>
        <taxon>Gunneridae</taxon>
        <taxon>Pentapetalae</taxon>
        <taxon>asterids</taxon>
        <taxon>lamiids</taxon>
        <taxon>Lamiales</taxon>
        <taxon>Orobanchaceae</taxon>
        <taxon>Orobanchaceae incertae sedis</taxon>
        <taxon>Phtheirospermum</taxon>
    </lineage>
</organism>
<evidence type="ECO:0000256" key="12">
    <source>
        <dbReference type="SAM" id="MobiDB-lite"/>
    </source>
</evidence>
<keyword evidence="5 13" id="KW-0812">Transmembrane</keyword>
<dbReference type="Gene3D" id="3.30.310.210">
    <property type="match status" value="2"/>
</dbReference>
<reference evidence="15" key="1">
    <citation type="submission" date="2020-07" db="EMBL/GenBank/DDBJ databases">
        <title>Ethylene signaling mediates host invasion by parasitic plants.</title>
        <authorList>
            <person name="Yoshida S."/>
        </authorList>
    </citation>
    <scope>NUCLEOTIDE SEQUENCE</scope>
    <source>
        <strain evidence="15">Okayama</strain>
    </source>
</reference>
<sequence length="675" mass="73156">MGQRSDYGKGSHIPSDLSVNEGPKRRNSSDEKEQNSIGSDDTIYRYLCPLRKIGSIIGIGGDIAKQLRAQTHARIRISETIPGCDERVITIYSPSEETNTYGDDEHLCPAQDALFRVHDKVAAEESPVNGSFEDPLQVTVRLLVPSDQIGCVIGKGGQIIQNIRNETHAQIRILGSEHLPPCALSSDELVQINGEAIAVKSALYQVAFRLHDNPSRSQQLLLSSQSIYRSGLASNNPHAGGASLMGPYVNFKNDGRDWSSTTKEFALRLVCPTENLGAVIGKGGATIKQIRQESGAFIVVDSAGADEDDCIISVSSKEMLEAPSRTIDAIIRLQPRCSERVERDSGDIVITTRLLVSGQKVGCIIGKGGSIIKEMRSTSRANIRIFSDENIPKVAFEDDEMVQITGDLNAAKNALLQVMQRLRTNMFESEGNSPSFQTPAPYATSADAYNGQKHGRRDNRTRNSGYSNYSGGYNSKTLPPTDSYSGYDEPQVVGGSGYGAYATVMPEANSIACPHLVMPEANSIAPIWSSKQGDNYCIKKSQNECSKRSAIAMGTTDETLPFSTQAVIFQAQYDDIPTFRFFVIANATVCGYLAVSLPMAIYHIMLAVLTAGASSAAAVVYLAHKGNASANWLAICRQFQNFCERVTGSLIGSFGAVFILLLLIPLSGLILSRQR</sequence>
<feature type="region of interest" description="Disordered" evidence="12">
    <location>
        <begin position="1"/>
        <end position="37"/>
    </location>
</feature>
<protein>
    <submittedName>
        <fullName evidence="15">Cytochrome p450 704b1</fullName>
    </submittedName>
</protein>
<evidence type="ECO:0000256" key="9">
    <source>
        <dbReference type="ARBA" id="ARBA00023136"/>
    </source>
</evidence>
<dbReference type="Pfam" id="PF04535">
    <property type="entry name" value="CASP_dom"/>
    <property type="match status" value="1"/>
</dbReference>
<dbReference type="InterPro" id="IPR004087">
    <property type="entry name" value="KH_dom"/>
</dbReference>
<evidence type="ECO:0000256" key="5">
    <source>
        <dbReference type="ARBA" id="ARBA00022692"/>
    </source>
</evidence>
<dbReference type="OrthoDB" id="1937934at2759"/>
<dbReference type="Pfam" id="PF00013">
    <property type="entry name" value="KH_1"/>
    <property type="match status" value="4"/>
</dbReference>
<dbReference type="AlphaFoldDB" id="A0A830CPT6"/>
<evidence type="ECO:0000256" key="11">
    <source>
        <dbReference type="PROSITE-ProRule" id="PRU00117"/>
    </source>
</evidence>
<keyword evidence="16" id="KW-1185">Reference proteome</keyword>
<dbReference type="PROSITE" id="PS50084">
    <property type="entry name" value="KH_TYPE_1"/>
    <property type="match status" value="4"/>
</dbReference>
<dbReference type="InterPro" id="IPR004088">
    <property type="entry name" value="KH_dom_type_1"/>
</dbReference>
<evidence type="ECO:0000256" key="6">
    <source>
        <dbReference type="ARBA" id="ARBA00022737"/>
    </source>
</evidence>
<name>A0A830CPT6_9LAMI</name>
<dbReference type="CDD" id="cd22460">
    <property type="entry name" value="KH-I_PEPPER_rpt2_like"/>
    <property type="match status" value="2"/>
</dbReference>
<evidence type="ECO:0000256" key="3">
    <source>
        <dbReference type="ARBA" id="ARBA00007651"/>
    </source>
</evidence>
<feature type="compositionally biased region" description="Polar residues" evidence="12">
    <location>
        <begin position="429"/>
        <end position="438"/>
    </location>
</feature>
<feature type="transmembrane region" description="Helical" evidence="13">
    <location>
        <begin position="650"/>
        <end position="671"/>
    </location>
</feature>
<accession>A0A830CPT6</accession>
<dbReference type="InterPro" id="IPR006459">
    <property type="entry name" value="CASP/CASPL"/>
</dbReference>
<gene>
    <name evidence="15" type="ORF">PHJA_002399800</name>
</gene>
<evidence type="ECO:0000256" key="8">
    <source>
        <dbReference type="ARBA" id="ARBA00022989"/>
    </source>
</evidence>
<evidence type="ECO:0000256" key="13">
    <source>
        <dbReference type="SAM" id="Phobius"/>
    </source>
</evidence>
<keyword evidence="10" id="KW-0539">Nucleus</keyword>
<dbReference type="EMBL" id="BMAC01000755">
    <property type="protein sequence ID" value="GFQ02558.1"/>
    <property type="molecule type" value="Genomic_DNA"/>
</dbReference>
<evidence type="ECO:0000256" key="7">
    <source>
        <dbReference type="ARBA" id="ARBA00022884"/>
    </source>
</evidence>
<feature type="domain" description="K Homology" evidence="14">
    <location>
        <begin position="40"/>
        <end position="122"/>
    </location>
</feature>
<evidence type="ECO:0000256" key="4">
    <source>
        <dbReference type="ARBA" id="ARBA00022475"/>
    </source>
</evidence>